<keyword evidence="2" id="KW-1185">Reference proteome</keyword>
<protein>
    <submittedName>
        <fullName evidence="1">Mannosyl-3-phosphoglycerate synthase</fullName>
    </submittedName>
</protein>
<dbReference type="AlphaFoldDB" id="A0AAV9HW12"/>
<dbReference type="Gene3D" id="3.90.550.10">
    <property type="entry name" value="Spore Coat Polysaccharide Biosynthesis Protein SpsA, Chain A"/>
    <property type="match status" value="1"/>
</dbReference>
<dbReference type="InterPro" id="IPR029044">
    <property type="entry name" value="Nucleotide-diphossugar_trans"/>
</dbReference>
<dbReference type="GO" id="GO:0005737">
    <property type="term" value="C:cytoplasm"/>
    <property type="evidence" value="ECO:0007669"/>
    <property type="project" value="InterPro"/>
</dbReference>
<proteinExistence type="predicted"/>
<sequence>MRITLPTQSRQLGPICIMQQIDVLELESRPTRRSRVRPSSASASASATATATASASASAPVVAAAAAAAAAHPDSVAFPNHVLEAVFEKMVIIVPCKDEPVKTIQNVLRGIPPDCAVILVSNCSGGYRAKASMLEGACRYGREAVLVHQKYRGAAAAFDAVGVPELLDRAAPGRHETKIRDGKGEGMYLGIAMARTFFPDREYVGFVDADNQVPGSVNEYCRVYAAGFTLSKQYCGESGDSGDDDSEHVMVRISWPSKPKVRDGEISFDEPEGRSSRVVNSFLNRLFAEPFGDASKFITTGNAGEHAMTMDMALSSRWANGYAIETYQFMDPFLRAGSSLRETRAEGSLHALPNSSSPVRILQIGTVNPHFHRQGNDVHILRMWAAGLGAIWHSLGGFPGSTGVIPGVGKDTIADLKSAMKAYALENGGIGTEEDLPQPRVYPAMDRLDFDEFENVLMSKRYLGEHGAPLFFGFDSQVE</sequence>
<accession>A0AAV9HW12</accession>
<dbReference type="GO" id="GO:0050504">
    <property type="term" value="F:mannosyl-3-phosphoglycerate synthase activity"/>
    <property type="evidence" value="ECO:0007669"/>
    <property type="project" value="InterPro"/>
</dbReference>
<organism evidence="1 2">
    <name type="scientific">Cladorrhinum samala</name>
    <dbReference type="NCBI Taxonomy" id="585594"/>
    <lineage>
        <taxon>Eukaryota</taxon>
        <taxon>Fungi</taxon>
        <taxon>Dikarya</taxon>
        <taxon>Ascomycota</taxon>
        <taxon>Pezizomycotina</taxon>
        <taxon>Sordariomycetes</taxon>
        <taxon>Sordariomycetidae</taxon>
        <taxon>Sordariales</taxon>
        <taxon>Podosporaceae</taxon>
        <taxon>Cladorrhinum</taxon>
    </lineage>
</organism>
<evidence type="ECO:0000313" key="1">
    <source>
        <dbReference type="EMBL" id="KAK4463884.1"/>
    </source>
</evidence>
<dbReference type="Proteomes" id="UP001321749">
    <property type="component" value="Unassembled WGS sequence"/>
</dbReference>
<reference evidence="1" key="2">
    <citation type="submission" date="2023-06" db="EMBL/GenBank/DDBJ databases">
        <authorList>
            <consortium name="Lawrence Berkeley National Laboratory"/>
            <person name="Mondo S.J."/>
            <person name="Hensen N."/>
            <person name="Bonometti L."/>
            <person name="Westerberg I."/>
            <person name="Brannstrom I.O."/>
            <person name="Guillou S."/>
            <person name="Cros-Aarteil S."/>
            <person name="Calhoun S."/>
            <person name="Haridas S."/>
            <person name="Kuo A."/>
            <person name="Pangilinan J."/>
            <person name="Riley R."/>
            <person name="Labutti K."/>
            <person name="Andreopoulos B."/>
            <person name="Lipzen A."/>
            <person name="Chen C."/>
            <person name="Yanf M."/>
            <person name="Daum C."/>
            <person name="Ng V."/>
            <person name="Clum A."/>
            <person name="Steindorff A."/>
            <person name="Ohm R."/>
            <person name="Martin F."/>
            <person name="Silar P."/>
            <person name="Natvig D."/>
            <person name="Lalanne C."/>
            <person name="Gautier V."/>
            <person name="Ament-Velasquez S.L."/>
            <person name="Kruys A."/>
            <person name="Hutchinson M.I."/>
            <person name="Powell A.J."/>
            <person name="Barry K."/>
            <person name="Miller A.N."/>
            <person name="Grigoriev I.V."/>
            <person name="Debuchy R."/>
            <person name="Gladieux P."/>
            <person name="Thoren M.H."/>
            <person name="Johannesson H."/>
        </authorList>
    </citation>
    <scope>NUCLEOTIDE SEQUENCE</scope>
    <source>
        <strain evidence="1">PSN324</strain>
    </source>
</reference>
<reference evidence="1" key="1">
    <citation type="journal article" date="2023" name="Mol. Phylogenet. Evol.">
        <title>Genome-scale phylogeny and comparative genomics of the fungal order Sordariales.</title>
        <authorList>
            <person name="Hensen N."/>
            <person name="Bonometti L."/>
            <person name="Westerberg I."/>
            <person name="Brannstrom I.O."/>
            <person name="Guillou S."/>
            <person name="Cros-Aarteil S."/>
            <person name="Calhoun S."/>
            <person name="Haridas S."/>
            <person name="Kuo A."/>
            <person name="Mondo S."/>
            <person name="Pangilinan J."/>
            <person name="Riley R."/>
            <person name="LaButti K."/>
            <person name="Andreopoulos B."/>
            <person name="Lipzen A."/>
            <person name="Chen C."/>
            <person name="Yan M."/>
            <person name="Daum C."/>
            <person name="Ng V."/>
            <person name="Clum A."/>
            <person name="Steindorff A."/>
            <person name="Ohm R.A."/>
            <person name="Martin F."/>
            <person name="Silar P."/>
            <person name="Natvig D.O."/>
            <person name="Lalanne C."/>
            <person name="Gautier V."/>
            <person name="Ament-Velasquez S.L."/>
            <person name="Kruys A."/>
            <person name="Hutchinson M.I."/>
            <person name="Powell A.J."/>
            <person name="Barry K."/>
            <person name="Miller A.N."/>
            <person name="Grigoriev I.V."/>
            <person name="Debuchy R."/>
            <person name="Gladieux P."/>
            <person name="Hiltunen Thoren M."/>
            <person name="Johannesson H."/>
        </authorList>
    </citation>
    <scope>NUCLEOTIDE SEQUENCE</scope>
    <source>
        <strain evidence="1">PSN324</strain>
    </source>
</reference>
<dbReference type="GO" id="GO:0051479">
    <property type="term" value="P:mannosylglycerate biosynthetic process"/>
    <property type="evidence" value="ECO:0007669"/>
    <property type="project" value="InterPro"/>
</dbReference>
<name>A0AAV9HW12_9PEZI</name>
<dbReference type="InterPro" id="IPR012812">
    <property type="entry name" value="Osmo_MPG_synth"/>
</dbReference>
<dbReference type="Pfam" id="PF09488">
    <property type="entry name" value="Osmo_MPGsynth"/>
    <property type="match status" value="1"/>
</dbReference>
<dbReference type="SUPFAM" id="SSF53448">
    <property type="entry name" value="Nucleotide-diphospho-sugar transferases"/>
    <property type="match status" value="1"/>
</dbReference>
<gene>
    <name evidence="1" type="ORF">QBC42DRAFT_322371</name>
</gene>
<evidence type="ECO:0000313" key="2">
    <source>
        <dbReference type="Proteomes" id="UP001321749"/>
    </source>
</evidence>
<dbReference type="EMBL" id="MU864954">
    <property type="protein sequence ID" value="KAK4463884.1"/>
    <property type="molecule type" value="Genomic_DNA"/>
</dbReference>
<comment type="caution">
    <text evidence="1">The sequence shown here is derived from an EMBL/GenBank/DDBJ whole genome shotgun (WGS) entry which is preliminary data.</text>
</comment>